<keyword evidence="2" id="KW-1185">Reference proteome</keyword>
<reference evidence="1" key="1">
    <citation type="submission" date="2021-08" db="EMBL/GenBank/DDBJ databases">
        <title>Novel anaerobic bacterium isolated from sea squirt in East Sea, Republic of Korea.</title>
        <authorList>
            <person name="Nguyen T.H."/>
            <person name="Li Z."/>
            <person name="Lee Y.-J."/>
            <person name="Ko J."/>
            <person name="Kim S.-G."/>
        </authorList>
    </citation>
    <scope>NUCLEOTIDE SEQUENCE</scope>
    <source>
        <strain evidence="1">KCTC 25031</strain>
    </source>
</reference>
<evidence type="ECO:0000313" key="1">
    <source>
        <dbReference type="EMBL" id="QZE14440.1"/>
    </source>
</evidence>
<sequence length="150" mass="17625">MTELNLPKARLKGCKKRDKPYVWDIFRLKYVRLTPEELVRQHFAHYMVSHLKYPPSLIVLEYATTVHGLDRRSDIVAFTPSRKPVIAVECKASSVKITQDVFNQIANYNLDLNVDFLVVTNGLVHYCCELDRKNHRYNFIPEIPPYSHFF</sequence>
<evidence type="ECO:0000313" key="2">
    <source>
        <dbReference type="Proteomes" id="UP000826212"/>
    </source>
</evidence>
<accession>A0AC61NFN4</accession>
<gene>
    <name evidence="1" type="ORF">K4L44_00815</name>
</gene>
<dbReference type="EMBL" id="CP081303">
    <property type="protein sequence ID" value="QZE14440.1"/>
    <property type="molecule type" value="Genomic_DNA"/>
</dbReference>
<name>A0AC61NFN4_9BACT</name>
<organism evidence="1 2">
    <name type="scientific">Halosquirtibacter laminarini</name>
    <dbReference type="NCBI Taxonomy" id="3374600"/>
    <lineage>
        <taxon>Bacteria</taxon>
        <taxon>Pseudomonadati</taxon>
        <taxon>Bacteroidota</taxon>
        <taxon>Bacteroidia</taxon>
        <taxon>Marinilabiliales</taxon>
        <taxon>Prolixibacteraceae</taxon>
        <taxon>Halosquirtibacter</taxon>
    </lineage>
</organism>
<proteinExistence type="predicted"/>
<protein>
    <submittedName>
        <fullName evidence="1">Type I restriction enzyme HsdR N-terminal domain-containing protein</fullName>
    </submittedName>
</protein>
<dbReference type="Proteomes" id="UP000826212">
    <property type="component" value="Chromosome"/>
</dbReference>